<sequence>MGVSGKARHIPWTAPDPLPNGRSPLPPRSPPLPPLPEVRAQRAPLALRCERSEPSPAP</sequence>
<dbReference type="Proteomes" id="UP001501599">
    <property type="component" value="Unassembled WGS sequence"/>
</dbReference>
<keyword evidence="3" id="KW-1185">Reference proteome</keyword>
<organism evidence="2 3">
    <name type="scientific">Agrococcus versicolor</name>
    <dbReference type="NCBI Taxonomy" id="501482"/>
    <lineage>
        <taxon>Bacteria</taxon>
        <taxon>Bacillati</taxon>
        <taxon>Actinomycetota</taxon>
        <taxon>Actinomycetes</taxon>
        <taxon>Micrococcales</taxon>
        <taxon>Microbacteriaceae</taxon>
        <taxon>Agrococcus</taxon>
    </lineage>
</organism>
<dbReference type="EMBL" id="BAAAQT010000008">
    <property type="protein sequence ID" value="GAA2175480.1"/>
    <property type="molecule type" value="Genomic_DNA"/>
</dbReference>
<evidence type="ECO:0000256" key="1">
    <source>
        <dbReference type="SAM" id="MobiDB-lite"/>
    </source>
</evidence>
<accession>A0ABN3AX12</accession>
<feature type="region of interest" description="Disordered" evidence="1">
    <location>
        <begin position="1"/>
        <end position="42"/>
    </location>
</feature>
<protein>
    <submittedName>
        <fullName evidence="2">Uncharacterized protein</fullName>
    </submittedName>
</protein>
<reference evidence="2 3" key="1">
    <citation type="journal article" date="2019" name="Int. J. Syst. Evol. Microbiol.">
        <title>The Global Catalogue of Microorganisms (GCM) 10K type strain sequencing project: providing services to taxonomists for standard genome sequencing and annotation.</title>
        <authorList>
            <consortium name="The Broad Institute Genomics Platform"/>
            <consortium name="The Broad Institute Genome Sequencing Center for Infectious Disease"/>
            <person name="Wu L."/>
            <person name="Ma J."/>
        </authorList>
    </citation>
    <scope>NUCLEOTIDE SEQUENCE [LARGE SCALE GENOMIC DNA]</scope>
    <source>
        <strain evidence="2 3">JCM 16026</strain>
    </source>
</reference>
<name>A0ABN3AX12_9MICO</name>
<feature type="compositionally biased region" description="Pro residues" evidence="1">
    <location>
        <begin position="14"/>
        <end position="36"/>
    </location>
</feature>
<evidence type="ECO:0000313" key="2">
    <source>
        <dbReference type="EMBL" id="GAA2175480.1"/>
    </source>
</evidence>
<comment type="caution">
    <text evidence="2">The sequence shown here is derived from an EMBL/GenBank/DDBJ whole genome shotgun (WGS) entry which is preliminary data.</text>
</comment>
<gene>
    <name evidence="2" type="ORF">GCM10009846_25550</name>
</gene>
<proteinExistence type="predicted"/>
<evidence type="ECO:0000313" key="3">
    <source>
        <dbReference type="Proteomes" id="UP001501599"/>
    </source>
</evidence>